<dbReference type="GO" id="GO:0017056">
    <property type="term" value="F:structural constituent of nuclear pore"/>
    <property type="evidence" value="ECO:0007669"/>
    <property type="project" value="UniProtKB-UniRule"/>
</dbReference>
<reference evidence="8" key="1">
    <citation type="submission" date="2014-09" db="EMBL/GenBank/DDBJ databases">
        <title>Draft genome sequence of an oleaginous Mucoromycotina fungus Mucor ambiguus NBRC6742.</title>
        <authorList>
            <person name="Takeda I."/>
            <person name="Yamane N."/>
            <person name="Morita T."/>
            <person name="Tamano K."/>
            <person name="Machida M."/>
            <person name="Baker S."/>
            <person name="Koike H."/>
        </authorList>
    </citation>
    <scope>NUCLEOTIDE SEQUENCE</scope>
    <source>
        <strain evidence="8">NBRC 6742</strain>
    </source>
</reference>
<keyword evidence="2" id="KW-0509">mRNA transport</keyword>
<dbReference type="GO" id="GO:0031965">
    <property type="term" value="C:nuclear membrane"/>
    <property type="evidence" value="ECO:0007669"/>
    <property type="project" value="UniProtKB-SubCell"/>
</dbReference>
<name>A0A0C9MND0_9FUNG</name>
<proteinExistence type="inferred from homology"/>
<dbReference type="OrthoDB" id="3098at2759"/>
<dbReference type="PANTHER" id="PTHR13003:SF2">
    <property type="entry name" value="NUCLEAR PORE COMPLEX PROTEIN NUP107"/>
    <property type="match status" value="1"/>
</dbReference>
<dbReference type="InterPro" id="IPR007252">
    <property type="entry name" value="Nup84/Nup107"/>
</dbReference>
<evidence type="ECO:0000256" key="1">
    <source>
        <dbReference type="ARBA" id="ARBA00022448"/>
    </source>
</evidence>
<comment type="subcellular location">
    <subcellularLocation>
        <location evidence="7">Nucleus</location>
        <location evidence="7">Nuclear pore complex</location>
    </subcellularLocation>
    <subcellularLocation>
        <location evidence="7">Nucleus membrane</location>
    </subcellularLocation>
</comment>
<evidence type="ECO:0000256" key="3">
    <source>
        <dbReference type="ARBA" id="ARBA00022927"/>
    </source>
</evidence>
<keyword evidence="1 7" id="KW-0813">Transport</keyword>
<comment type="similarity">
    <text evidence="7">Belongs to the nucleoporin Nup84/Nup107 family.</text>
</comment>
<dbReference type="EMBL" id="DF836526">
    <property type="protein sequence ID" value="GAN08999.1"/>
    <property type="molecule type" value="Genomic_DNA"/>
</dbReference>
<dbReference type="GO" id="GO:0031080">
    <property type="term" value="C:nuclear pore outer ring"/>
    <property type="evidence" value="ECO:0007669"/>
    <property type="project" value="TreeGrafter"/>
</dbReference>
<gene>
    <name evidence="8" type="ORF">MAM1_0237c08520</name>
</gene>
<keyword evidence="5 7" id="KW-0906">Nuclear pore complex</keyword>
<comment type="function">
    <text evidence="7">Functions as a component of the nuclear pore complex (NPC).</text>
</comment>
<evidence type="ECO:0000256" key="2">
    <source>
        <dbReference type="ARBA" id="ARBA00022816"/>
    </source>
</evidence>
<dbReference type="Gene3D" id="1.20.190.50">
    <property type="match status" value="1"/>
</dbReference>
<accession>A0A0C9MND0</accession>
<dbReference type="GO" id="GO:0000973">
    <property type="term" value="P:post-transcriptional tethering of RNA polymerase II gene DNA at nuclear periphery"/>
    <property type="evidence" value="ECO:0007669"/>
    <property type="project" value="TreeGrafter"/>
</dbReference>
<evidence type="ECO:0000256" key="4">
    <source>
        <dbReference type="ARBA" id="ARBA00023010"/>
    </source>
</evidence>
<evidence type="ECO:0000313" key="8">
    <source>
        <dbReference type="EMBL" id="GAN08999.1"/>
    </source>
</evidence>
<dbReference type="AlphaFoldDB" id="A0A0C9MND0"/>
<dbReference type="Pfam" id="PF04121">
    <property type="entry name" value="Nup84_Nup100"/>
    <property type="match status" value="1"/>
</dbReference>
<evidence type="ECO:0000256" key="7">
    <source>
        <dbReference type="RuleBase" id="RU365072"/>
    </source>
</evidence>
<dbReference type="GO" id="GO:0006406">
    <property type="term" value="P:mRNA export from nucleus"/>
    <property type="evidence" value="ECO:0007669"/>
    <property type="project" value="TreeGrafter"/>
</dbReference>
<evidence type="ECO:0000256" key="6">
    <source>
        <dbReference type="ARBA" id="ARBA00023242"/>
    </source>
</evidence>
<comment type="subunit">
    <text evidence="7">Part of the nuclear pore complex (NPC).</text>
</comment>
<dbReference type="PANTHER" id="PTHR13003">
    <property type="entry name" value="NUP107-RELATED"/>
    <property type="match status" value="1"/>
</dbReference>
<keyword evidence="4 7" id="KW-0811">Translocation</keyword>
<protein>
    <recommendedName>
        <fullName evidence="7">Nuclear pore complex protein</fullName>
    </recommendedName>
</protein>
<keyword evidence="7" id="KW-0472">Membrane</keyword>
<evidence type="ECO:0000256" key="5">
    <source>
        <dbReference type="ARBA" id="ARBA00023132"/>
    </source>
</evidence>
<sequence>MSTSNDLYSKFAKVVDGFGPDSAKETADHFADLTCLHENELKHFMYYENATWRLLSLMAETKNKSKLHRLAVLKQWVSQIHIDQDLRDRIDELNDVDDEITDLFNHVGIIHNKLDRQEPPKKKRIITTKQQDNEAICKQHLEKLRSNDLTPITALSQNVSLNYMVNGYMQYQNMALMDEGSDIVDRERRVWKKAVLHALKQEPTDRYRSGLLHVLAGTSNELYDTTACNTWEDVIWAYLNEKIEAILDIPHVNSTGESFLTDDIAKIASSKDVIMEKNDPRILFHYILSAILSNQPQRIIQDIYLVYSDSQKQNQYSPSIYISDQPEERAHTLRFLSTFILYGRHYFGWQESADSASLLSAYSEINAGPAIARPTVIGAYAAKQSPEHQMRIFSNFLQNFDGDDEECSILIQVGKEYGLDMPKILRHTYTHLFKKATSMATNTFSAKTPEKLDLQLKGDMTENDAVFVQAIRWLTLDESMCAEAFEAINQSIRYLLSVYKIYLIQEIFNLVTDPMIQSMSIKVEQDDSLQAVFSEFDLHHCLVNVLVDYRDWEQLLKSKPLDDGSLDSIMRIHDWSDQVQKKTVNLRNQMSRVLRGKWLITTKAVDEDKYKTKVSLRQLYIPELVIRYHHVLYSTIFLIPSNEEQCKELSQLITNDNEQIFHDIKKAKKMEQVIKELSKSLA</sequence>
<organism evidence="8">
    <name type="scientific">Mucor ambiguus</name>
    <dbReference type="NCBI Taxonomy" id="91626"/>
    <lineage>
        <taxon>Eukaryota</taxon>
        <taxon>Fungi</taxon>
        <taxon>Fungi incertae sedis</taxon>
        <taxon>Mucoromycota</taxon>
        <taxon>Mucoromycotina</taxon>
        <taxon>Mucoromycetes</taxon>
        <taxon>Mucorales</taxon>
        <taxon>Mucorineae</taxon>
        <taxon>Mucoraceae</taxon>
        <taxon>Mucor</taxon>
    </lineage>
</organism>
<keyword evidence="6 7" id="KW-0539">Nucleus</keyword>
<evidence type="ECO:0000313" key="9">
    <source>
        <dbReference type="Proteomes" id="UP000053815"/>
    </source>
</evidence>
<dbReference type="STRING" id="91626.A0A0C9MND0"/>
<keyword evidence="3" id="KW-0653">Protein transport</keyword>
<dbReference type="GO" id="GO:0006606">
    <property type="term" value="P:protein import into nucleus"/>
    <property type="evidence" value="ECO:0007669"/>
    <property type="project" value="TreeGrafter"/>
</dbReference>
<keyword evidence="9" id="KW-1185">Reference proteome</keyword>
<dbReference type="Proteomes" id="UP000053815">
    <property type="component" value="Unassembled WGS sequence"/>
</dbReference>